<reference evidence="13" key="1">
    <citation type="submission" date="2016-01" db="EMBL/GenBank/DDBJ databases">
        <authorList>
            <person name="Peeters C."/>
        </authorList>
    </citation>
    <scope>NUCLEOTIDE SEQUENCE</scope>
    <source>
        <strain evidence="13">LMG 29322</strain>
    </source>
</reference>
<dbReference type="PANTHER" id="PTHR34501">
    <property type="entry name" value="PROTEIN YDDL-RELATED"/>
    <property type="match status" value="1"/>
</dbReference>
<evidence type="ECO:0000256" key="1">
    <source>
        <dbReference type="ARBA" id="ARBA00004571"/>
    </source>
</evidence>
<comment type="subcellular location">
    <subcellularLocation>
        <location evidence="1">Cell outer membrane</location>
        <topology evidence="1">Multi-pass membrane protein</topology>
    </subcellularLocation>
</comment>
<evidence type="ECO:0000256" key="8">
    <source>
        <dbReference type="ARBA" id="ARBA00023114"/>
    </source>
</evidence>
<dbReference type="AlphaFoldDB" id="A0A158D174"/>
<dbReference type="PRINTS" id="PR00182">
    <property type="entry name" value="ECOLNEIPORIN"/>
</dbReference>
<name>A0A158D174_9BURK</name>
<evidence type="ECO:0000256" key="7">
    <source>
        <dbReference type="ARBA" id="ARBA00023065"/>
    </source>
</evidence>
<dbReference type="GO" id="GO:0015288">
    <property type="term" value="F:porin activity"/>
    <property type="evidence" value="ECO:0007669"/>
    <property type="project" value="UniProtKB-KW"/>
</dbReference>
<proteinExistence type="predicted"/>
<dbReference type="GO" id="GO:0034220">
    <property type="term" value="P:monoatomic ion transmembrane transport"/>
    <property type="evidence" value="ECO:0007669"/>
    <property type="project" value="InterPro"/>
</dbReference>
<sequence length="391" mass="41689">MKKWVFMAGMSTISLTAGTAFAQSSVTLFGLIDEGFNYTNNVGGHPLYALSSGDVQGSRWGLRGSEDLGGGLAAVFKLESGFNVNNGRLGQQGRGFGRQAYVGLASNQYGTFTFGRQYDSVTDYLTALTANGSWGGGMFSHPYDNDNTDDTFRINNAVKYASIDYHGFSFGGMYAFSNDTNFGLNRAVSAGAQYSNGPLTVAAAYLNIDNPNANTAGAVSIGPNGSGDGSWTARRQRIYGAGINYTIGATTLGFAYTRTDLNQPTATQYANLAGNAALGTASDLRFNNFEINARYQFTPAFFVGGMYTYTQMTYAGSTGQSTKPKYHQFGLMADYLLSKRTDVYAQAAYIQVADASAATGTGLEVASNPDTAGPSSTNRQMMARVAIRHKF</sequence>
<dbReference type="SUPFAM" id="SSF56935">
    <property type="entry name" value="Porins"/>
    <property type="match status" value="1"/>
</dbReference>
<organism evidence="13 14">
    <name type="scientific">Caballeronia hypogeia</name>
    <dbReference type="NCBI Taxonomy" id="1777140"/>
    <lineage>
        <taxon>Bacteria</taxon>
        <taxon>Pseudomonadati</taxon>
        <taxon>Pseudomonadota</taxon>
        <taxon>Betaproteobacteria</taxon>
        <taxon>Burkholderiales</taxon>
        <taxon>Burkholderiaceae</taxon>
        <taxon>Caballeronia</taxon>
    </lineage>
</organism>
<evidence type="ECO:0000256" key="9">
    <source>
        <dbReference type="ARBA" id="ARBA00023136"/>
    </source>
</evidence>
<evidence type="ECO:0000313" key="13">
    <source>
        <dbReference type="EMBL" id="SAK87587.1"/>
    </source>
</evidence>
<dbReference type="InterPro" id="IPR033900">
    <property type="entry name" value="Gram_neg_porin_domain"/>
</dbReference>
<keyword evidence="14" id="KW-1185">Reference proteome</keyword>
<keyword evidence="9" id="KW-0472">Membrane</keyword>
<dbReference type="InterPro" id="IPR050298">
    <property type="entry name" value="Gram-neg_bact_OMP"/>
</dbReference>
<dbReference type="CDD" id="cd00342">
    <property type="entry name" value="gram_neg_porins"/>
    <property type="match status" value="1"/>
</dbReference>
<dbReference type="InterPro" id="IPR001702">
    <property type="entry name" value="Porin_Gram-ve"/>
</dbReference>
<keyword evidence="7" id="KW-0406">Ion transport</keyword>
<dbReference type="PANTHER" id="PTHR34501:SF9">
    <property type="entry name" value="MAJOR OUTER MEMBRANE PROTEIN P.IA"/>
    <property type="match status" value="1"/>
</dbReference>
<dbReference type="RefSeq" id="WP_061171239.1">
    <property type="nucleotide sequence ID" value="NZ_FCOA02000031.1"/>
</dbReference>
<evidence type="ECO:0000259" key="12">
    <source>
        <dbReference type="Pfam" id="PF13609"/>
    </source>
</evidence>
<dbReference type="EMBL" id="FCOA02000031">
    <property type="protein sequence ID" value="SAK87587.1"/>
    <property type="molecule type" value="Genomic_DNA"/>
</dbReference>
<dbReference type="STRING" id="1777140.AWB79_06205"/>
<evidence type="ECO:0000256" key="2">
    <source>
        <dbReference type="ARBA" id="ARBA00011233"/>
    </source>
</evidence>
<dbReference type="OrthoDB" id="8982743at2"/>
<feature type="signal peptide" evidence="11">
    <location>
        <begin position="1"/>
        <end position="22"/>
    </location>
</feature>
<dbReference type="GO" id="GO:0046930">
    <property type="term" value="C:pore complex"/>
    <property type="evidence" value="ECO:0007669"/>
    <property type="project" value="UniProtKB-KW"/>
</dbReference>
<dbReference type="PRINTS" id="PR00184">
    <property type="entry name" value="NEISSPPORIN"/>
</dbReference>
<evidence type="ECO:0000256" key="5">
    <source>
        <dbReference type="ARBA" id="ARBA00022692"/>
    </source>
</evidence>
<evidence type="ECO:0000256" key="4">
    <source>
        <dbReference type="ARBA" id="ARBA00022452"/>
    </source>
</evidence>
<keyword evidence="5" id="KW-0812">Transmembrane</keyword>
<dbReference type="InterPro" id="IPR002299">
    <property type="entry name" value="Porin_Neis"/>
</dbReference>
<evidence type="ECO:0000256" key="3">
    <source>
        <dbReference type="ARBA" id="ARBA00022448"/>
    </source>
</evidence>
<keyword evidence="8" id="KW-0626">Porin</keyword>
<comment type="subunit">
    <text evidence="2">Homotrimer.</text>
</comment>
<feature type="domain" description="Porin" evidence="12">
    <location>
        <begin position="13"/>
        <end position="351"/>
    </location>
</feature>
<dbReference type="GO" id="GO:0009279">
    <property type="term" value="C:cell outer membrane"/>
    <property type="evidence" value="ECO:0007669"/>
    <property type="project" value="UniProtKB-SubCell"/>
</dbReference>
<evidence type="ECO:0000256" key="10">
    <source>
        <dbReference type="ARBA" id="ARBA00023237"/>
    </source>
</evidence>
<protein>
    <submittedName>
        <fullName evidence="13">Outer membrane protein (Porin)</fullName>
    </submittedName>
</protein>
<comment type="caution">
    <text evidence="13">The sequence shown here is derived from an EMBL/GenBank/DDBJ whole genome shotgun (WGS) entry which is preliminary data.</text>
</comment>
<keyword evidence="6 11" id="KW-0732">Signal</keyword>
<dbReference type="Proteomes" id="UP000054851">
    <property type="component" value="Unassembled WGS sequence"/>
</dbReference>
<keyword evidence="4" id="KW-1134">Transmembrane beta strand</keyword>
<feature type="chain" id="PRO_5007623539" evidence="11">
    <location>
        <begin position="23"/>
        <end position="391"/>
    </location>
</feature>
<keyword evidence="3" id="KW-0813">Transport</keyword>
<dbReference type="InterPro" id="IPR023614">
    <property type="entry name" value="Porin_dom_sf"/>
</dbReference>
<evidence type="ECO:0000256" key="11">
    <source>
        <dbReference type="SAM" id="SignalP"/>
    </source>
</evidence>
<accession>A0A158D174</accession>
<evidence type="ECO:0000313" key="14">
    <source>
        <dbReference type="Proteomes" id="UP000054851"/>
    </source>
</evidence>
<dbReference type="Gene3D" id="2.40.160.10">
    <property type="entry name" value="Porin"/>
    <property type="match status" value="1"/>
</dbReference>
<keyword evidence="10" id="KW-0998">Cell outer membrane</keyword>
<gene>
    <name evidence="13" type="ORF">AWB79_06205</name>
</gene>
<dbReference type="Pfam" id="PF13609">
    <property type="entry name" value="Porin_4"/>
    <property type="match status" value="1"/>
</dbReference>
<evidence type="ECO:0000256" key="6">
    <source>
        <dbReference type="ARBA" id="ARBA00022729"/>
    </source>
</evidence>